<reference evidence="3" key="1">
    <citation type="submission" date="2020-08" db="EMBL/GenBank/DDBJ databases">
        <title>Spodoptera exigua strain:BAW_Kor-Di-RS1 Genome sequencing and assembly.</title>
        <authorList>
            <person name="Kim J."/>
            <person name="Nam H.Y."/>
            <person name="Kwon M."/>
            <person name="Choi J.H."/>
            <person name="Cho S.R."/>
            <person name="Kim G.-H."/>
        </authorList>
    </citation>
    <scope>NUCLEOTIDE SEQUENCE</scope>
    <source>
        <strain evidence="3">BAW_Kor-Di-RS1</strain>
        <tissue evidence="3">Whole-body</tissue>
    </source>
</reference>
<keyword evidence="1" id="KW-0378">Hydrolase</keyword>
<dbReference type="PANTHER" id="PTHR33308:SF9">
    <property type="entry name" value="PEPTIDOGLYCAN HYDROLASE FLGJ"/>
    <property type="match status" value="1"/>
</dbReference>
<dbReference type="Proteomes" id="UP000648187">
    <property type="component" value="Unassembled WGS sequence"/>
</dbReference>
<dbReference type="PRINTS" id="PR01002">
    <property type="entry name" value="FLGFLGJ"/>
</dbReference>
<comment type="caution">
    <text evidence="3">The sequence shown here is derived from an EMBL/GenBank/DDBJ whole genome shotgun (WGS) entry which is preliminary data.</text>
</comment>
<dbReference type="AlphaFoldDB" id="A0A835G0B2"/>
<evidence type="ECO:0000259" key="2">
    <source>
        <dbReference type="SMART" id="SM00047"/>
    </source>
</evidence>
<dbReference type="EMBL" id="JACKWZ010000859">
    <property type="protein sequence ID" value="KAF9404892.1"/>
    <property type="molecule type" value="Genomic_DNA"/>
</dbReference>
<evidence type="ECO:0000313" key="3">
    <source>
        <dbReference type="EMBL" id="KAF9404892.1"/>
    </source>
</evidence>
<dbReference type="Pfam" id="PF01832">
    <property type="entry name" value="Glucosaminidase"/>
    <property type="match status" value="1"/>
</dbReference>
<organism evidence="3 4">
    <name type="scientific">Spodoptera exigua</name>
    <name type="common">Beet armyworm</name>
    <name type="synonym">Noctua fulgens</name>
    <dbReference type="NCBI Taxonomy" id="7107"/>
    <lineage>
        <taxon>Eukaryota</taxon>
        <taxon>Metazoa</taxon>
        <taxon>Ecdysozoa</taxon>
        <taxon>Arthropoda</taxon>
        <taxon>Hexapoda</taxon>
        <taxon>Insecta</taxon>
        <taxon>Pterygota</taxon>
        <taxon>Neoptera</taxon>
        <taxon>Endopterygota</taxon>
        <taxon>Lepidoptera</taxon>
        <taxon>Glossata</taxon>
        <taxon>Ditrysia</taxon>
        <taxon>Noctuoidea</taxon>
        <taxon>Noctuidae</taxon>
        <taxon>Amphipyrinae</taxon>
        <taxon>Spodoptera</taxon>
    </lineage>
</organism>
<sequence length="233" mass="25701">MDDSVIFAVGRDNPKMVAPEKCRYDVGIPVVSTFYDSKDVNIGSLFSGELFKPKISFATEAGKTIPDSSEVTNTPAKQPIEDEATAYQQIFIDQIASEAKLLQQQTHLFASITIAQAILESDWGRSDLAIEANNLFGIKGSYNDESSIMPTDEFIDGERITIDDSFKKYGTIQESMADHIEFLKGGTYDAIGTSKNYKEAAIALQNGGYATDPDYAAKLIELIEEFKLNKYDS</sequence>
<protein>
    <recommendedName>
        <fullName evidence="2">Mannosyl-glycoprotein endo-beta-N-acetylglucosamidase-like domain-containing protein</fullName>
    </recommendedName>
</protein>
<gene>
    <name evidence="3" type="ORF">HW555_014114</name>
</gene>
<dbReference type="InterPro" id="IPR051056">
    <property type="entry name" value="Glycosyl_Hydrolase_73"/>
</dbReference>
<accession>A0A835G0B2</accession>
<dbReference type="SMART" id="SM00047">
    <property type="entry name" value="LYZ2"/>
    <property type="match status" value="1"/>
</dbReference>
<name>A0A835G0B2_SPOEX</name>
<dbReference type="InterPro" id="IPR002901">
    <property type="entry name" value="MGlyc_endo_b_GlcNAc-like_dom"/>
</dbReference>
<dbReference type="PANTHER" id="PTHR33308">
    <property type="entry name" value="PEPTIDOGLYCAN HYDROLASE FLGJ"/>
    <property type="match status" value="1"/>
</dbReference>
<evidence type="ECO:0000313" key="4">
    <source>
        <dbReference type="Proteomes" id="UP000648187"/>
    </source>
</evidence>
<keyword evidence="4" id="KW-1185">Reference proteome</keyword>
<feature type="domain" description="Mannosyl-glycoprotein endo-beta-N-acetylglucosamidase-like" evidence="2">
    <location>
        <begin position="80"/>
        <end position="232"/>
    </location>
</feature>
<dbReference type="GO" id="GO:0004040">
    <property type="term" value="F:amidase activity"/>
    <property type="evidence" value="ECO:0007669"/>
    <property type="project" value="InterPro"/>
</dbReference>
<dbReference type="Gene3D" id="1.10.530.10">
    <property type="match status" value="1"/>
</dbReference>
<dbReference type="Gene3D" id="4.10.80.30">
    <property type="entry name" value="DNA polymerase, domain 6"/>
    <property type="match status" value="1"/>
</dbReference>
<evidence type="ECO:0000256" key="1">
    <source>
        <dbReference type="ARBA" id="ARBA00022801"/>
    </source>
</evidence>
<proteinExistence type="predicted"/>